<dbReference type="InterPro" id="IPR036317">
    <property type="entry name" value="Cullin_homology_sf"/>
</dbReference>
<dbReference type="SUPFAM" id="SSF46785">
    <property type="entry name" value="Winged helix' DNA-binding domain"/>
    <property type="match status" value="1"/>
</dbReference>
<dbReference type="Pfam" id="PF00888">
    <property type="entry name" value="Cullin"/>
    <property type="match status" value="1"/>
</dbReference>
<dbReference type="EMBL" id="JAKMXF010000133">
    <property type="protein sequence ID" value="KAI6656694.1"/>
    <property type="molecule type" value="Genomic_DNA"/>
</dbReference>
<dbReference type="FunFam" id="1.20.1310.10:FF:000007">
    <property type="entry name" value="Cullin 1"/>
    <property type="match status" value="1"/>
</dbReference>
<dbReference type="InterPro" id="IPR036390">
    <property type="entry name" value="WH_DNA-bd_sf"/>
</dbReference>
<organism evidence="8 9">
    <name type="scientific">Oopsacas minuta</name>
    <dbReference type="NCBI Taxonomy" id="111878"/>
    <lineage>
        <taxon>Eukaryota</taxon>
        <taxon>Metazoa</taxon>
        <taxon>Porifera</taxon>
        <taxon>Hexactinellida</taxon>
        <taxon>Hexasterophora</taxon>
        <taxon>Lyssacinosida</taxon>
        <taxon>Leucopsacidae</taxon>
        <taxon>Oopsacas</taxon>
    </lineage>
</organism>
<dbReference type="InterPro" id="IPR036388">
    <property type="entry name" value="WH-like_DNA-bd_sf"/>
</dbReference>
<evidence type="ECO:0000256" key="4">
    <source>
        <dbReference type="ARBA" id="ARBA00022843"/>
    </source>
</evidence>
<dbReference type="SMART" id="SM00182">
    <property type="entry name" value="CULLIN"/>
    <property type="match status" value="1"/>
</dbReference>
<dbReference type="FunFam" id="1.10.10.10:FF:000014">
    <property type="entry name" value="Cullin 1"/>
    <property type="match status" value="1"/>
</dbReference>
<dbReference type="SUPFAM" id="SSF75632">
    <property type="entry name" value="Cullin homology domain"/>
    <property type="match status" value="1"/>
</dbReference>
<evidence type="ECO:0000256" key="5">
    <source>
        <dbReference type="PROSITE-ProRule" id="PRU00330"/>
    </source>
</evidence>
<evidence type="ECO:0000256" key="3">
    <source>
        <dbReference type="ARBA" id="ARBA00022786"/>
    </source>
</evidence>
<name>A0AAV7K7R3_9METZ</name>
<keyword evidence="4" id="KW-0832">Ubl conjugation</keyword>
<comment type="pathway">
    <text evidence="1">Protein modification; protein ubiquitination.</text>
</comment>
<evidence type="ECO:0000256" key="6">
    <source>
        <dbReference type="RuleBase" id="RU003829"/>
    </source>
</evidence>
<sequence length="401" mass="46659">MNDTTILIRQSFDQSQQFTSALDSACTRFINNNSITKLPSCSQVKSPELIAKYCDLLLRKSAKNPDDTETEELLSQIMIIFRYIEDKDVFQKFYSRMLAKRLVAGQSASDDAEASMITKLKQACGFEYTTKLQRMFQDVHLSRELNEKLKTHHRHNPTQKFEIDFSIQVLTSGSWPFQSGGDFCLPQALERPFTRFTQFYNTQYSGRVLTWLHHMSKGEIVTNCYKQKYTLQLSTYQMAFLLLFNELDQICLENIHTQLLIKEEVILQMSAVLLKTKLLECCDNENQLTMKSVLKFNTNFKSKKLRINLNVPLKLDQKIEQEATEKHVDDDRKIIIQAAIVRIMKMRKELGHQPLLSEVVGQISNIFKPKVHLIKKCIDILIEKDFLERVDGQKDIYIYLA</sequence>
<evidence type="ECO:0000256" key="2">
    <source>
        <dbReference type="ARBA" id="ARBA00022499"/>
    </source>
</evidence>
<evidence type="ECO:0000313" key="8">
    <source>
        <dbReference type="EMBL" id="KAI6656694.1"/>
    </source>
</evidence>
<dbReference type="InterPro" id="IPR019559">
    <property type="entry name" value="Cullin_neddylation_domain"/>
</dbReference>
<dbReference type="InterPro" id="IPR059120">
    <property type="entry name" value="Cullin-like_AB"/>
</dbReference>
<dbReference type="InterPro" id="IPR001373">
    <property type="entry name" value="Cullin_N"/>
</dbReference>
<dbReference type="Proteomes" id="UP001165289">
    <property type="component" value="Unassembled WGS sequence"/>
</dbReference>
<proteinExistence type="inferred from homology"/>
<keyword evidence="3" id="KW-0833">Ubl conjugation pathway</keyword>
<dbReference type="Gene3D" id="3.30.230.130">
    <property type="entry name" value="Cullin, Chain C, Domain 2"/>
    <property type="match status" value="1"/>
</dbReference>
<dbReference type="PROSITE" id="PS50069">
    <property type="entry name" value="CULLIN_2"/>
    <property type="match status" value="1"/>
</dbReference>
<comment type="similarity">
    <text evidence="5 6">Belongs to the cullin family.</text>
</comment>
<comment type="caution">
    <text evidence="8">The sequence shown here is derived from an EMBL/GenBank/DDBJ whole genome shotgun (WGS) entry which is preliminary data.</text>
</comment>
<keyword evidence="2" id="KW-1017">Isopeptide bond</keyword>
<gene>
    <name evidence="8" type="ORF">LOD99_15999</name>
</gene>
<dbReference type="GO" id="GO:0031625">
    <property type="term" value="F:ubiquitin protein ligase binding"/>
    <property type="evidence" value="ECO:0007669"/>
    <property type="project" value="InterPro"/>
</dbReference>
<accession>A0AAV7K7R3</accession>
<dbReference type="FunFam" id="3.30.230.130:FF:000003">
    <property type="entry name" value="Cullin 2"/>
    <property type="match status" value="1"/>
</dbReference>
<dbReference type="Gene3D" id="1.20.1310.10">
    <property type="entry name" value="Cullin Repeats"/>
    <property type="match status" value="2"/>
</dbReference>
<dbReference type="Pfam" id="PF26557">
    <property type="entry name" value="Cullin_AB"/>
    <property type="match status" value="1"/>
</dbReference>
<dbReference type="PANTHER" id="PTHR11932">
    <property type="entry name" value="CULLIN"/>
    <property type="match status" value="1"/>
</dbReference>
<dbReference type="AlphaFoldDB" id="A0AAV7K7R3"/>
<dbReference type="InterPro" id="IPR016158">
    <property type="entry name" value="Cullin_homology"/>
</dbReference>
<protein>
    <recommendedName>
        <fullName evidence="7">Cullin family profile domain-containing protein</fullName>
    </recommendedName>
</protein>
<evidence type="ECO:0000256" key="1">
    <source>
        <dbReference type="ARBA" id="ARBA00004906"/>
    </source>
</evidence>
<dbReference type="SMART" id="SM00884">
    <property type="entry name" value="Cullin_Nedd8"/>
    <property type="match status" value="1"/>
</dbReference>
<evidence type="ECO:0000313" key="9">
    <source>
        <dbReference type="Proteomes" id="UP001165289"/>
    </source>
</evidence>
<dbReference type="Gene3D" id="1.10.10.10">
    <property type="entry name" value="Winged helix-like DNA-binding domain superfamily/Winged helix DNA-binding domain"/>
    <property type="match status" value="1"/>
</dbReference>
<dbReference type="GO" id="GO:0006511">
    <property type="term" value="P:ubiquitin-dependent protein catabolic process"/>
    <property type="evidence" value="ECO:0007669"/>
    <property type="project" value="InterPro"/>
</dbReference>
<keyword evidence="9" id="KW-1185">Reference proteome</keyword>
<dbReference type="Pfam" id="PF10557">
    <property type="entry name" value="Cullin_Nedd8"/>
    <property type="match status" value="1"/>
</dbReference>
<dbReference type="InterPro" id="IPR045093">
    <property type="entry name" value="Cullin"/>
</dbReference>
<evidence type="ECO:0000259" key="7">
    <source>
        <dbReference type="PROSITE" id="PS50069"/>
    </source>
</evidence>
<reference evidence="8 9" key="1">
    <citation type="journal article" date="2023" name="BMC Biol.">
        <title>The compact genome of the sponge Oopsacas minuta (Hexactinellida) is lacking key metazoan core genes.</title>
        <authorList>
            <person name="Santini S."/>
            <person name="Schenkelaars Q."/>
            <person name="Jourda C."/>
            <person name="Duchesne M."/>
            <person name="Belahbib H."/>
            <person name="Rocher C."/>
            <person name="Selva M."/>
            <person name="Riesgo A."/>
            <person name="Vervoort M."/>
            <person name="Leys S.P."/>
            <person name="Kodjabachian L."/>
            <person name="Le Bivic A."/>
            <person name="Borchiellini C."/>
            <person name="Claverie J.M."/>
            <person name="Renard E."/>
        </authorList>
    </citation>
    <scope>NUCLEOTIDE SEQUENCE [LARGE SCALE GENOMIC DNA]</scope>
    <source>
        <strain evidence="8">SPO-2</strain>
    </source>
</reference>
<feature type="domain" description="Cullin family profile" evidence="7">
    <location>
        <begin position="45"/>
        <end position="274"/>
    </location>
</feature>